<keyword evidence="3" id="KW-1185">Reference proteome</keyword>
<evidence type="ECO:0000256" key="1">
    <source>
        <dbReference type="SAM" id="Phobius"/>
    </source>
</evidence>
<proteinExistence type="predicted"/>
<feature type="transmembrane region" description="Helical" evidence="1">
    <location>
        <begin position="76"/>
        <end position="92"/>
    </location>
</feature>
<evidence type="ECO:0000313" key="2">
    <source>
        <dbReference type="EMBL" id="PHJ24034.1"/>
    </source>
</evidence>
<comment type="caution">
    <text evidence="2">The sequence shown here is derived from an EMBL/GenBank/DDBJ whole genome shotgun (WGS) entry which is preliminary data.</text>
</comment>
<dbReference type="AlphaFoldDB" id="A0A2C6LA90"/>
<reference evidence="2 3" key="1">
    <citation type="journal article" date="2017" name="Int. J. Parasitol.">
        <title>The genome of the protozoan parasite Cystoisospora suis and a reverse vaccinology approach to identify vaccine candidates.</title>
        <authorList>
            <person name="Palmieri N."/>
            <person name="Shrestha A."/>
            <person name="Ruttkowski B."/>
            <person name="Beck T."/>
            <person name="Vogl C."/>
            <person name="Tomley F."/>
            <person name="Blake D.P."/>
            <person name="Joachim A."/>
        </authorList>
    </citation>
    <scope>NUCLEOTIDE SEQUENCE [LARGE SCALE GENOMIC DNA]</scope>
    <source>
        <strain evidence="2 3">Wien I</strain>
    </source>
</reference>
<evidence type="ECO:0000313" key="3">
    <source>
        <dbReference type="Proteomes" id="UP000221165"/>
    </source>
</evidence>
<protein>
    <submittedName>
        <fullName evidence="2">Uncharacterized protein</fullName>
    </submittedName>
</protein>
<dbReference type="Proteomes" id="UP000221165">
    <property type="component" value="Unassembled WGS sequence"/>
</dbReference>
<name>A0A2C6LA90_9APIC</name>
<dbReference type="GeneID" id="94425527"/>
<organism evidence="2 3">
    <name type="scientific">Cystoisospora suis</name>
    <dbReference type="NCBI Taxonomy" id="483139"/>
    <lineage>
        <taxon>Eukaryota</taxon>
        <taxon>Sar</taxon>
        <taxon>Alveolata</taxon>
        <taxon>Apicomplexa</taxon>
        <taxon>Conoidasida</taxon>
        <taxon>Coccidia</taxon>
        <taxon>Eucoccidiorida</taxon>
        <taxon>Eimeriorina</taxon>
        <taxon>Sarcocystidae</taxon>
        <taxon>Cystoisospora</taxon>
    </lineage>
</organism>
<keyword evidence="1" id="KW-0472">Membrane</keyword>
<dbReference type="EMBL" id="MIGC01000884">
    <property type="protein sequence ID" value="PHJ24034.1"/>
    <property type="molecule type" value="Genomic_DNA"/>
</dbReference>
<keyword evidence="1" id="KW-0812">Transmembrane</keyword>
<keyword evidence="1" id="KW-1133">Transmembrane helix</keyword>
<accession>A0A2C6LA90</accession>
<dbReference type="VEuPathDB" id="ToxoDB:CSUI_002114"/>
<sequence>MCRYAPICMNSVHADILYSIHYTEARIRICVCMCRVDGLFLYRLRGTDKEQLREEEEKEGGRTFYRWERREEKKRISCFFRIFLLFLLFKFVEVS</sequence>
<gene>
    <name evidence="2" type="ORF">CSUI_002114</name>
</gene>
<dbReference type="RefSeq" id="XP_067925708.1">
    <property type="nucleotide sequence ID" value="XM_068062316.1"/>
</dbReference>